<gene>
    <name evidence="2" type="ORF">BDV29DRAFT_153542</name>
</gene>
<name>A0A5N5XC74_9EURO</name>
<evidence type="ECO:0000313" key="3">
    <source>
        <dbReference type="Proteomes" id="UP000326565"/>
    </source>
</evidence>
<dbReference type="OrthoDB" id="5137215at2759"/>
<dbReference type="EMBL" id="ML732166">
    <property type="protein sequence ID" value="KAB8077677.1"/>
    <property type="molecule type" value="Genomic_DNA"/>
</dbReference>
<accession>A0A5N5XC74</accession>
<reference evidence="2 3" key="1">
    <citation type="submission" date="2019-04" db="EMBL/GenBank/DDBJ databases">
        <title>Friends and foes A comparative genomics study of 23 Aspergillus species from section Flavi.</title>
        <authorList>
            <consortium name="DOE Joint Genome Institute"/>
            <person name="Kjaerbolling I."/>
            <person name="Vesth T."/>
            <person name="Frisvad J.C."/>
            <person name="Nybo J.L."/>
            <person name="Theobald S."/>
            <person name="Kildgaard S."/>
            <person name="Isbrandt T."/>
            <person name="Kuo A."/>
            <person name="Sato A."/>
            <person name="Lyhne E.K."/>
            <person name="Kogle M.E."/>
            <person name="Wiebenga A."/>
            <person name="Kun R.S."/>
            <person name="Lubbers R.J."/>
            <person name="Makela M.R."/>
            <person name="Barry K."/>
            <person name="Chovatia M."/>
            <person name="Clum A."/>
            <person name="Daum C."/>
            <person name="Haridas S."/>
            <person name="He G."/>
            <person name="LaButti K."/>
            <person name="Lipzen A."/>
            <person name="Mondo S."/>
            <person name="Riley R."/>
            <person name="Salamov A."/>
            <person name="Simmons B.A."/>
            <person name="Magnuson J.K."/>
            <person name="Henrissat B."/>
            <person name="Mortensen U.H."/>
            <person name="Larsen T.O."/>
            <person name="Devries R.P."/>
            <person name="Grigoriev I.V."/>
            <person name="Machida M."/>
            <person name="Baker S.E."/>
            <person name="Andersen M.R."/>
        </authorList>
    </citation>
    <scope>NUCLEOTIDE SEQUENCE [LARGE SCALE GENOMIC DNA]</scope>
    <source>
        <strain evidence="2 3">CBS 151.66</strain>
    </source>
</reference>
<evidence type="ECO:0000256" key="1">
    <source>
        <dbReference type="SAM" id="MobiDB-lite"/>
    </source>
</evidence>
<dbReference type="AlphaFoldDB" id="A0A5N5XC74"/>
<protein>
    <submittedName>
        <fullName evidence="2">Uncharacterized protein</fullName>
    </submittedName>
</protein>
<evidence type="ECO:0000313" key="2">
    <source>
        <dbReference type="EMBL" id="KAB8077677.1"/>
    </source>
</evidence>
<sequence>MTQEKMSRQADEKSQSYISVNSTEWDSSEKQGSKGLCGVHGASQTPHLDRQLQQSQSKEILQALIMSLNDIADENRCTKCAVESASSLFTGYVREVRAAKRSGKWSKEEKKAIKAEVKSLGKGVKRDIKALWKEGHN</sequence>
<feature type="compositionally biased region" description="Basic and acidic residues" evidence="1">
    <location>
        <begin position="1"/>
        <end position="14"/>
    </location>
</feature>
<feature type="compositionally biased region" description="Polar residues" evidence="1">
    <location>
        <begin position="42"/>
        <end position="54"/>
    </location>
</feature>
<feature type="region of interest" description="Disordered" evidence="1">
    <location>
        <begin position="1"/>
        <end position="54"/>
    </location>
</feature>
<dbReference type="Proteomes" id="UP000326565">
    <property type="component" value="Unassembled WGS sequence"/>
</dbReference>
<keyword evidence="3" id="KW-1185">Reference proteome</keyword>
<proteinExistence type="predicted"/>
<organism evidence="2 3">
    <name type="scientific">Aspergillus leporis</name>
    <dbReference type="NCBI Taxonomy" id="41062"/>
    <lineage>
        <taxon>Eukaryota</taxon>
        <taxon>Fungi</taxon>
        <taxon>Dikarya</taxon>
        <taxon>Ascomycota</taxon>
        <taxon>Pezizomycotina</taxon>
        <taxon>Eurotiomycetes</taxon>
        <taxon>Eurotiomycetidae</taxon>
        <taxon>Eurotiales</taxon>
        <taxon>Aspergillaceae</taxon>
        <taxon>Aspergillus</taxon>
        <taxon>Aspergillus subgen. Circumdati</taxon>
    </lineage>
</organism>
<feature type="compositionally biased region" description="Polar residues" evidence="1">
    <location>
        <begin position="15"/>
        <end position="25"/>
    </location>
</feature>